<sequence length="211" mass="23612">MQNLCGNKKRVQSFPYTAFIDAFGLYCNMYRPTTGYYLQFAFLNKSDRKRQINVFPITLGPFGAKWGDIVAALVHLRDLEFGIDIQLDTGKVVTVCAPCLAYVGNMPQQQNNAGCKSQNAKFFCRSCLIGPKDKGNIRYDVVANGRYHYEMKQNNWVDVFSKIGLADEESPLTTILTPALCTPLAFPGNGAHSEFKGIAKQILYVLFTNII</sequence>
<dbReference type="OrthoDB" id="5372708at2759"/>
<accession>A0A6A5S638</accession>
<reference evidence="1" key="1">
    <citation type="journal article" date="2020" name="Stud. Mycol.">
        <title>101 Dothideomycetes genomes: a test case for predicting lifestyles and emergence of pathogens.</title>
        <authorList>
            <person name="Haridas S."/>
            <person name="Albert R."/>
            <person name="Binder M."/>
            <person name="Bloem J."/>
            <person name="Labutti K."/>
            <person name="Salamov A."/>
            <person name="Andreopoulos B."/>
            <person name="Baker S."/>
            <person name="Barry K."/>
            <person name="Bills G."/>
            <person name="Bluhm B."/>
            <person name="Cannon C."/>
            <person name="Castanera R."/>
            <person name="Culley D."/>
            <person name="Daum C."/>
            <person name="Ezra D."/>
            <person name="Gonzalez J."/>
            <person name="Henrissat B."/>
            <person name="Kuo A."/>
            <person name="Liang C."/>
            <person name="Lipzen A."/>
            <person name="Lutzoni F."/>
            <person name="Magnuson J."/>
            <person name="Mondo S."/>
            <person name="Nolan M."/>
            <person name="Ohm R."/>
            <person name="Pangilinan J."/>
            <person name="Park H.-J."/>
            <person name="Ramirez L."/>
            <person name="Alfaro M."/>
            <person name="Sun H."/>
            <person name="Tritt A."/>
            <person name="Yoshinaga Y."/>
            <person name="Zwiers L.-H."/>
            <person name="Turgeon B."/>
            <person name="Goodwin S."/>
            <person name="Spatafora J."/>
            <person name="Crous P."/>
            <person name="Grigoriev I."/>
        </authorList>
    </citation>
    <scope>NUCLEOTIDE SEQUENCE</scope>
    <source>
        <strain evidence="1">CBS 161.51</strain>
    </source>
</reference>
<protein>
    <submittedName>
        <fullName evidence="1">Uncharacterized protein</fullName>
    </submittedName>
</protein>
<organism evidence="1 2">
    <name type="scientific">Clathrospora elynae</name>
    <dbReference type="NCBI Taxonomy" id="706981"/>
    <lineage>
        <taxon>Eukaryota</taxon>
        <taxon>Fungi</taxon>
        <taxon>Dikarya</taxon>
        <taxon>Ascomycota</taxon>
        <taxon>Pezizomycotina</taxon>
        <taxon>Dothideomycetes</taxon>
        <taxon>Pleosporomycetidae</taxon>
        <taxon>Pleosporales</taxon>
        <taxon>Diademaceae</taxon>
        <taxon>Clathrospora</taxon>
    </lineage>
</organism>
<name>A0A6A5S638_9PLEO</name>
<dbReference type="EMBL" id="ML976356">
    <property type="protein sequence ID" value="KAF1934858.1"/>
    <property type="molecule type" value="Genomic_DNA"/>
</dbReference>
<dbReference type="Proteomes" id="UP000800038">
    <property type="component" value="Unassembled WGS sequence"/>
</dbReference>
<gene>
    <name evidence="1" type="ORF">EJ02DRAFT_362794</name>
</gene>
<feature type="non-terminal residue" evidence="1">
    <location>
        <position position="211"/>
    </location>
</feature>
<evidence type="ECO:0000313" key="1">
    <source>
        <dbReference type="EMBL" id="KAF1934858.1"/>
    </source>
</evidence>
<dbReference type="AlphaFoldDB" id="A0A6A5S638"/>
<keyword evidence="2" id="KW-1185">Reference proteome</keyword>
<evidence type="ECO:0000313" key="2">
    <source>
        <dbReference type="Proteomes" id="UP000800038"/>
    </source>
</evidence>
<proteinExistence type="predicted"/>